<evidence type="ECO:0000256" key="3">
    <source>
        <dbReference type="ARBA" id="ARBA00005740"/>
    </source>
</evidence>
<dbReference type="PANTHER" id="PTHR10683">
    <property type="entry name" value="TRANSALDOLASE"/>
    <property type="match status" value="1"/>
</dbReference>
<dbReference type="InterPro" id="IPR033919">
    <property type="entry name" value="TSA/FSA_arc/bac"/>
</dbReference>
<evidence type="ECO:0000256" key="4">
    <source>
        <dbReference type="ARBA" id="ARBA00022490"/>
    </source>
</evidence>
<name>A0ABV5Z731_9STAP</name>
<dbReference type="RefSeq" id="WP_380570402.1">
    <property type="nucleotide sequence ID" value="NZ_JBHMAH010000015.1"/>
</dbReference>
<dbReference type="PROSITE" id="PS01054">
    <property type="entry name" value="TRANSALDOLASE_1"/>
    <property type="match status" value="1"/>
</dbReference>
<evidence type="ECO:0000256" key="7">
    <source>
        <dbReference type="ARBA" id="ARBA00023270"/>
    </source>
</evidence>
<proteinExistence type="inferred from homology"/>
<evidence type="ECO:0000256" key="5">
    <source>
        <dbReference type="ARBA" id="ARBA00022679"/>
    </source>
</evidence>
<evidence type="ECO:0000313" key="10">
    <source>
        <dbReference type="EMBL" id="MFB9860827.1"/>
    </source>
</evidence>
<evidence type="ECO:0000256" key="2">
    <source>
        <dbReference type="ARBA" id="ARBA00004857"/>
    </source>
</evidence>
<evidence type="ECO:0000256" key="9">
    <source>
        <dbReference type="HAMAP-Rule" id="MF_00494"/>
    </source>
</evidence>
<dbReference type="InterPro" id="IPR013785">
    <property type="entry name" value="Aldolase_TIM"/>
</dbReference>
<dbReference type="InterPro" id="IPR004731">
    <property type="entry name" value="Transaldolase_3B/F6P_aldolase"/>
</dbReference>
<comment type="pathway">
    <text evidence="2 9">Carbohydrate degradation; pentose phosphate pathway; D-glyceraldehyde 3-phosphate and beta-D-fructose 6-phosphate from D-ribose 5-phosphate and D-xylulose 5-phosphate (non-oxidative stage): step 2/3.</text>
</comment>
<dbReference type="HAMAP" id="MF_00494">
    <property type="entry name" value="Transaldolase_3b"/>
    <property type="match status" value="1"/>
</dbReference>
<dbReference type="Pfam" id="PF00923">
    <property type="entry name" value="TAL_FSA"/>
    <property type="match status" value="1"/>
</dbReference>
<sequence length="216" mass="23429">MKYFIDTANMDEIKDIHEWGVLRGVTTNPSLVAKEKDISFHDRLVEICELVQGPVSGEVIALDAAGMIEEGRELAKLHEHIIVKIPMTDEGMKAVNVLSSEGIKTNVTLVFNTVQALTAAHAGATYVSPFIGRLDDIGLDGMDLIADIRHIFTIHGIGTEIIAASIRNEGHVHGAAAAGADIATIPYKVLKKLTSHPLTDKGIDQFLKDWNSQKGQ</sequence>
<accession>A0ABV5Z731</accession>
<protein>
    <recommendedName>
        <fullName evidence="9">Probable transaldolase</fullName>
        <ecNumber evidence="9">2.2.1.2</ecNumber>
    </recommendedName>
</protein>
<dbReference type="EC" id="2.2.1.2" evidence="9"/>
<evidence type="ECO:0000256" key="1">
    <source>
        <dbReference type="ARBA" id="ARBA00004496"/>
    </source>
</evidence>
<keyword evidence="5 9" id="KW-0808">Transferase</keyword>
<dbReference type="InterPro" id="IPR018225">
    <property type="entry name" value="Transaldolase_AS"/>
</dbReference>
<keyword evidence="11" id="KW-1185">Reference proteome</keyword>
<dbReference type="Gene3D" id="3.20.20.70">
    <property type="entry name" value="Aldolase class I"/>
    <property type="match status" value="1"/>
</dbReference>
<evidence type="ECO:0000256" key="6">
    <source>
        <dbReference type="ARBA" id="ARBA00023126"/>
    </source>
</evidence>
<comment type="function">
    <text evidence="9">Transaldolase is important for the balance of metabolites in the pentose-phosphate pathway.</text>
</comment>
<dbReference type="EMBL" id="JBHMAH010000015">
    <property type="protein sequence ID" value="MFB9860827.1"/>
    <property type="molecule type" value="Genomic_DNA"/>
</dbReference>
<dbReference type="InterPro" id="IPR022999">
    <property type="entry name" value="Transaldolase_3B"/>
</dbReference>
<comment type="similarity">
    <text evidence="3 9">Belongs to the transaldolase family. Type 3B subfamily.</text>
</comment>
<dbReference type="SUPFAM" id="SSF51569">
    <property type="entry name" value="Aldolase"/>
    <property type="match status" value="1"/>
</dbReference>
<organism evidence="10 11">
    <name type="scientific">Salinicoccus siamensis</name>
    <dbReference type="NCBI Taxonomy" id="381830"/>
    <lineage>
        <taxon>Bacteria</taxon>
        <taxon>Bacillati</taxon>
        <taxon>Bacillota</taxon>
        <taxon>Bacilli</taxon>
        <taxon>Bacillales</taxon>
        <taxon>Staphylococcaceae</taxon>
        <taxon>Salinicoccus</taxon>
    </lineage>
</organism>
<dbReference type="NCBIfam" id="TIGR00875">
    <property type="entry name" value="fsa_talC_mipB"/>
    <property type="match status" value="1"/>
</dbReference>
<reference evidence="10 11" key="1">
    <citation type="submission" date="2024-09" db="EMBL/GenBank/DDBJ databases">
        <authorList>
            <person name="Sun Q."/>
            <person name="Mori K."/>
        </authorList>
    </citation>
    <scope>NUCLEOTIDE SEQUENCE [LARGE SCALE GENOMIC DNA]</scope>
    <source>
        <strain evidence="10 11">JCM 12822</strain>
    </source>
</reference>
<comment type="catalytic activity">
    <reaction evidence="8 9">
        <text>D-sedoheptulose 7-phosphate + D-glyceraldehyde 3-phosphate = D-erythrose 4-phosphate + beta-D-fructose 6-phosphate</text>
        <dbReference type="Rhea" id="RHEA:17053"/>
        <dbReference type="ChEBI" id="CHEBI:16897"/>
        <dbReference type="ChEBI" id="CHEBI:57483"/>
        <dbReference type="ChEBI" id="CHEBI:57634"/>
        <dbReference type="ChEBI" id="CHEBI:59776"/>
        <dbReference type="EC" id="2.2.1.2"/>
    </reaction>
</comment>
<keyword evidence="6 9" id="KW-0570">Pentose shunt</keyword>
<keyword evidence="7 9" id="KW-0704">Schiff base</keyword>
<dbReference type="InterPro" id="IPR001585">
    <property type="entry name" value="TAL/FSA"/>
</dbReference>
<comment type="subcellular location">
    <subcellularLocation>
        <location evidence="1 9">Cytoplasm</location>
    </subcellularLocation>
</comment>
<feature type="active site" description="Schiff-base intermediate with substrate" evidence="9">
    <location>
        <position position="84"/>
    </location>
</feature>
<dbReference type="Proteomes" id="UP001589740">
    <property type="component" value="Unassembled WGS sequence"/>
</dbReference>
<dbReference type="PANTHER" id="PTHR10683:SF36">
    <property type="entry name" value="TRANSALDOLASE"/>
    <property type="match status" value="1"/>
</dbReference>
<keyword evidence="4 9" id="KW-0963">Cytoplasm</keyword>
<comment type="caution">
    <text evidence="10">The sequence shown here is derived from an EMBL/GenBank/DDBJ whole genome shotgun (WGS) entry which is preliminary data.</text>
</comment>
<dbReference type="CDD" id="cd00956">
    <property type="entry name" value="Transaldolase_FSA"/>
    <property type="match status" value="1"/>
</dbReference>
<evidence type="ECO:0000256" key="8">
    <source>
        <dbReference type="ARBA" id="ARBA00048810"/>
    </source>
</evidence>
<gene>
    <name evidence="10" type="primary">fsa</name>
    <name evidence="9" type="synonym">tal</name>
    <name evidence="10" type="ORF">ACFFLE_06840</name>
</gene>
<evidence type="ECO:0000313" key="11">
    <source>
        <dbReference type="Proteomes" id="UP001589740"/>
    </source>
</evidence>